<organism evidence="1 2">
    <name type="scientific">Tetraparma gracilis</name>
    <dbReference type="NCBI Taxonomy" id="2962635"/>
    <lineage>
        <taxon>Eukaryota</taxon>
        <taxon>Sar</taxon>
        <taxon>Stramenopiles</taxon>
        <taxon>Ochrophyta</taxon>
        <taxon>Bolidophyceae</taxon>
        <taxon>Parmales</taxon>
        <taxon>Triparmaceae</taxon>
        <taxon>Tetraparma</taxon>
    </lineage>
</organism>
<protein>
    <submittedName>
        <fullName evidence="1">Uncharacterized protein</fullName>
    </submittedName>
</protein>
<gene>
    <name evidence="1" type="ORF">TeGR_g1559</name>
</gene>
<dbReference type="Proteomes" id="UP001165060">
    <property type="component" value="Unassembled WGS sequence"/>
</dbReference>
<evidence type="ECO:0000313" key="2">
    <source>
        <dbReference type="Proteomes" id="UP001165060"/>
    </source>
</evidence>
<comment type="caution">
    <text evidence="1">The sequence shown here is derived from an EMBL/GenBank/DDBJ whole genome shotgun (WGS) entry which is preliminary data.</text>
</comment>
<dbReference type="EMBL" id="BRYB01000544">
    <property type="protein sequence ID" value="GMI32307.1"/>
    <property type="molecule type" value="Genomic_DNA"/>
</dbReference>
<evidence type="ECO:0000313" key="1">
    <source>
        <dbReference type="EMBL" id="GMI32307.1"/>
    </source>
</evidence>
<name>A0ABQ6MSH0_9STRA</name>
<proteinExistence type="predicted"/>
<reference evidence="1 2" key="1">
    <citation type="journal article" date="2023" name="Commun. Biol.">
        <title>Genome analysis of Parmales, the sister group of diatoms, reveals the evolutionary specialization of diatoms from phago-mixotrophs to photoautotrophs.</title>
        <authorList>
            <person name="Ban H."/>
            <person name="Sato S."/>
            <person name="Yoshikawa S."/>
            <person name="Yamada K."/>
            <person name="Nakamura Y."/>
            <person name="Ichinomiya M."/>
            <person name="Sato N."/>
            <person name="Blanc-Mathieu R."/>
            <person name="Endo H."/>
            <person name="Kuwata A."/>
            <person name="Ogata H."/>
        </authorList>
    </citation>
    <scope>NUCLEOTIDE SEQUENCE [LARGE SCALE GENOMIC DNA]</scope>
</reference>
<sequence>MLRPASLLVRHPARLGGTRSLITAKNAVPLDFPGAERTTCVIHLSPAPPAGKEATLRNAINLTMPMFGVPTASVEGRARSVAAAFDEITGQIPPLIVAEGPDGARLVAKHMLSHPAAGVVILDRGGRGEWDAGESAVFAESKAEGVATCPLLILRVGLNGLGGQGRSQYLDRLAEYCDKMVEEGGRGVEVDDVKGNDPGNIVERIWEFYDLHEL</sequence>
<keyword evidence="2" id="KW-1185">Reference proteome</keyword>
<accession>A0ABQ6MSH0</accession>